<proteinExistence type="predicted"/>
<gene>
    <name evidence="1" type="ORF">BHE90_002731</name>
</gene>
<comment type="caution">
    <text evidence="1">The sequence shown here is derived from an EMBL/GenBank/DDBJ whole genome shotgun (WGS) entry which is preliminary data.</text>
</comment>
<keyword evidence="2" id="KW-1185">Reference proteome</keyword>
<evidence type="ECO:0000313" key="1">
    <source>
        <dbReference type="EMBL" id="RTE82738.1"/>
    </source>
</evidence>
<protein>
    <submittedName>
        <fullName evidence="1">Uncharacterized protein</fullName>
    </submittedName>
</protein>
<dbReference type="Proteomes" id="UP000287124">
    <property type="component" value="Unassembled WGS sequence"/>
</dbReference>
<dbReference type="EMBL" id="MIKF01000023">
    <property type="protein sequence ID" value="RTE82738.1"/>
    <property type="molecule type" value="Genomic_DNA"/>
</dbReference>
<evidence type="ECO:0000313" key="2">
    <source>
        <dbReference type="Proteomes" id="UP000287124"/>
    </source>
</evidence>
<accession>A0A430M3Z1</accession>
<name>A0A430M3Z1_9HYPO</name>
<reference evidence="1 2" key="1">
    <citation type="submission" date="2017-06" db="EMBL/GenBank/DDBJ databases">
        <title>Comparative genomic analysis of Ambrosia Fusariam Clade fungi.</title>
        <authorList>
            <person name="Stajich J.E."/>
            <person name="Carrillo J."/>
            <person name="Kijimoto T."/>
            <person name="Eskalen A."/>
            <person name="O'Donnell K."/>
            <person name="Kasson M."/>
        </authorList>
    </citation>
    <scope>NUCLEOTIDE SEQUENCE [LARGE SCALE GENOMIC DNA]</scope>
    <source>
        <strain evidence="1 2">UCR1854</strain>
    </source>
</reference>
<organism evidence="1 2">
    <name type="scientific">Fusarium euwallaceae</name>
    <dbReference type="NCBI Taxonomy" id="1147111"/>
    <lineage>
        <taxon>Eukaryota</taxon>
        <taxon>Fungi</taxon>
        <taxon>Dikarya</taxon>
        <taxon>Ascomycota</taxon>
        <taxon>Pezizomycotina</taxon>
        <taxon>Sordariomycetes</taxon>
        <taxon>Hypocreomycetidae</taxon>
        <taxon>Hypocreales</taxon>
        <taxon>Nectriaceae</taxon>
        <taxon>Fusarium</taxon>
        <taxon>Fusarium solani species complex</taxon>
    </lineage>
</organism>
<sequence>MIPLGDITWAGAPNNAFLSIAFAGFSHFYLKTTTQTPGQMTNITISAIAVDHKEVIFTVLYTSVEDGVLASCHVSKSIMVKHYPGELQKFWDIHGGRY</sequence>
<dbReference type="AlphaFoldDB" id="A0A430M3Z1"/>